<dbReference type="Proteomes" id="UP000683925">
    <property type="component" value="Unassembled WGS sequence"/>
</dbReference>
<dbReference type="PROSITE" id="PS50222">
    <property type="entry name" value="EF_HAND_2"/>
    <property type="match status" value="2"/>
</dbReference>
<dbReference type="SMART" id="SM00054">
    <property type="entry name" value="EFh"/>
    <property type="match status" value="2"/>
</dbReference>
<name>A0A8S1SYM9_PAROT</name>
<dbReference type="AlphaFoldDB" id="A0A8S1SYM9"/>
<evidence type="ECO:0000313" key="3">
    <source>
        <dbReference type="Proteomes" id="UP000683925"/>
    </source>
</evidence>
<protein>
    <recommendedName>
        <fullName evidence="1">EF-hand domain-containing protein</fullName>
    </recommendedName>
</protein>
<keyword evidence="3" id="KW-1185">Reference proteome</keyword>
<dbReference type="PROSITE" id="PS00018">
    <property type="entry name" value="EF_HAND_1"/>
    <property type="match status" value="2"/>
</dbReference>
<comment type="caution">
    <text evidence="2">The sequence shown here is derived from an EMBL/GenBank/DDBJ whole genome shotgun (WGS) entry which is preliminary data.</text>
</comment>
<dbReference type="CDD" id="cd00051">
    <property type="entry name" value="EFh"/>
    <property type="match status" value="1"/>
</dbReference>
<dbReference type="OMA" id="NSPECET"/>
<feature type="domain" description="EF-hand" evidence="1">
    <location>
        <begin position="52"/>
        <end position="87"/>
    </location>
</feature>
<reference evidence="2" key="1">
    <citation type="submission" date="2021-01" db="EMBL/GenBank/DDBJ databases">
        <authorList>
            <consortium name="Genoscope - CEA"/>
            <person name="William W."/>
        </authorList>
    </citation>
    <scope>NUCLEOTIDE SEQUENCE</scope>
</reference>
<sequence>MNPLNDHQQTSPRSPLHASNVNSWFKSRYEIPQKRHCNKVKKSYLLFPEQIKQEQEIQKIFQNFDRDNSNNLDIAEMYDMFQKYGFKVTEQQLQHFFKLVDKDKDNALNWNEFKNSVFDEQASKLFYNIIKQIREQDQKESQSNYGYIPFHFNEMISYLNYLISRDELQKSIQEASQTTFEKFQKYLTLLELNQIQMQNFNNQTQTNINSQEKQNDAKKEIDFTKTYLNKYKSSKSSYLNGKDLPQLQKLKSEKKSPTHTLLQLNKSIESSKINLQNSISFQPTFKIDKCSSQLNSDLKSLYNTKSQQLKLNQSPSNRKNFIHKPYLNLNLNKINQNYREQLFSQQQMNDKKKYGNSHDRLPISIIQELQKFKLLSGQYKKRSQSIEKNSPECETRCNNLKSEYSIFRTSTEVLSQSKQVSPTNSKLCTPRLWKDEKQLSRRKSPFQQALINLSQQNQKERRLDITLKGRSILYK</sequence>
<proteinExistence type="predicted"/>
<organism evidence="2 3">
    <name type="scientific">Paramecium octaurelia</name>
    <dbReference type="NCBI Taxonomy" id="43137"/>
    <lineage>
        <taxon>Eukaryota</taxon>
        <taxon>Sar</taxon>
        <taxon>Alveolata</taxon>
        <taxon>Ciliophora</taxon>
        <taxon>Intramacronucleata</taxon>
        <taxon>Oligohymenophorea</taxon>
        <taxon>Peniculida</taxon>
        <taxon>Parameciidae</taxon>
        <taxon>Paramecium</taxon>
    </lineage>
</organism>
<dbReference type="EMBL" id="CAJJDP010000016">
    <property type="protein sequence ID" value="CAD8144459.1"/>
    <property type="molecule type" value="Genomic_DNA"/>
</dbReference>
<dbReference type="InterPro" id="IPR002048">
    <property type="entry name" value="EF_hand_dom"/>
</dbReference>
<accession>A0A8S1SYM9</accession>
<evidence type="ECO:0000313" key="2">
    <source>
        <dbReference type="EMBL" id="CAD8144459.1"/>
    </source>
</evidence>
<dbReference type="InterPro" id="IPR018247">
    <property type="entry name" value="EF_Hand_1_Ca_BS"/>
</dbReference>
<feature type="domain" description="EF-hand" evidence="1">
    <location>
        <begin position="88"/>
        <end position="123"/>
    </location>
</feature>
<dbReference type="Pfam" id="PF13499">
    <property type="entry name" value="EF-hand_7"/>
    <property type="match status" value="1"/>
</dbReference>
<gene>
    <name evidence="2" type="ORF">POCTA_138.1.T0160159</name>
</gene>
<evidence type="ECO:0000259" key="1">
    <source>
        <dbReference type="PROSITE" id="PS50222"/>
    </source>
</evidence>
<dbReference type="OrthoDB" id="186625at2759"/>
<dbReference type="GO" id="GO:0005509">
    <property type="term" value="F:calcium ion binding"/>
    <property type="evidence" value="ECO:0007669"/>
    <property type="project" value="InterPro"/>
</dbReference>